<accession>A0A917NCU7</accession>
<feature type="transmembrane region" description="Helical" evidence="1">
    <location>
        <begin position="361"/>
        <end position="382"/>
    </location>
</feature>
<feature type="transmembrane region" description="Helical" evidence="1">
    <location>
        <begin position="135"/>
        <end position="153"/>
    </location>
</feature>
<feature type="transmembrane region" description="Helical" evidence="1">
    <location>
        <begin position="21"/>
        <end position="41"/>
    </location>
</feature>
<reference evidence="2" key="1">
    <citation type="journal article" date="2014" name="Int. J. Syst. Evol. Microbiol.">
        <title>Complete genome sequence of Corynebacterium casei LMG S-19264T (=DSM 44701T), isolated from a smear-ripened cheese.</title>
        <authorList>
            <consortium name="US DOE Joint Genome Institute (JGI-PGF)"/>
            <person name="Walter F."/>
            <person name="Albersmeier A."/>
            <person name="Kalinowski J."/>
            <person name="Ruckert C."/>
        </authorList>
    </citation>
    <scope>NUCLEOTIDE SEQUENCE</scope>
    <source>
        <strain evidence="2">JCM 30804</strain>
    </source>
</reference>
<keyword evidence="3" id="KW-1185">Reference proteome</keyword>
<feature type="transmembrane region" description="Helical" evidence="1">
    <location>
        <begin position="222"/>
        <end position="247"/>
    </location>
</feature>
<sequence>MMPNGSILRGVMRLWFYDLGSVSFLGTGLLGFALAVLISFGGDFETIGILLAMCVVSTSAAIAWQFIRLNATEWANIVPQYQRLVLKQALLICAVVVFMCAMVAILTQAFTYVLVAAALGSGFVYVCLRRPKAFFASFFLYLCIPFMDMVILAFPVSTWLLACLSIGTFLILIARHYQQASWQEQARPVYLNGMEMGWFWLPNLRSGNVVNRVERFLHPVNFFIGPMLSMMIIGLPLVAILLAAVGATFALDIPILFLMAQFSMLICALVHWSRVQRWRATELLWMMPGYSGRQGMVGAFFTAQLRLLSVLMGSVVLIIAVLAVMGSPAGTMIYSHIILSTFWGCSFVLGLGCVSRDAKQITLTMLVVIVQSAWVSWVLLLLRDESHSNGWVIAVNLCLSGIAIGALLWGKTQLWRKDILQP</sequence>
<feature type="transmembrane region" description="Helical" evidence="1">
    <location>
        <begin position="333"/>
        <end position="354"/>
    </location>
</feature>
<keyword evidence="1" id="KW-0472">Membrane</keyword>
<dbReference type="EMBL" id="BMPZ01000010">
    <property type="protein sequence ID" value="GGI90173.1"/>
    <property type="molecule type" value="Genomic_DNA"/>
</dbReference>
<keyword evidence="1" id="KW-1133">Transmembrane helix</keyword>
<dbReference type="Proteomes" id="UP000613743">
    <property type="component" value="Unassembled WGS sequence"/>
</dbReference>
<feature type="transmembrane region" description="Helical" evidence="1">
    <location>
        <begin position="88"/>
        <end position="106"/>
    </location>
</feature>
<proteinExistence type="predicted"/>
<feature type="transmembrane region" description="Helical" evidence="1">
    <location>
        <begin position="112"/>
        <end position="128"/>
    </location>
</feature>
<evidence type="ECO:0000313" key="2">
    <source>
        <dbReference type="EMBL" id="GGI90173.1"/>
    </source>
</evidence>
<feature type="transmembrane region" description="Helical" evidence="1">
    <location>
        <begin position="159"/>
        <end position="177"/>
    </location>
</feature>
<evidence type="ECO:0000313" key="3">
    <source>
        <dbReference type="Proteomes" id="UP000613743"/>
    </source>
</evidence>
<gene>
    <name evidence="2" type="ORF">GCM10009332_29430</name>
</gene>
<keyword evidence="1" id="KW-0812">Transmembrane</keyword>
<comment type="caution">
    <text evidence="2">The sequence shown here is derived from an EMBL/GenBank/DDBJ whole genome shotgun (WGS) entry which is preliminary data.</text>
</comment>
<feature type="transmembrane region" description="Helical" evidence="1">
    <location>
        <begin position="47"/>
        <end position="67"/>
    </location>
</feature>
<feature type="transmembrane region" description="Helical" evidence="1">
    <location>
        <begin position="253"/>
        <end position="272"/>
    </location>
</feature>
<dbReference type="RefSeq" id="WP_188922311.1">
    <property type="nucleotide sequence ID" value="NZ_BMPZ01000010.1"/>
</dbReference>
<name>A0A917NCU7_9GAMM</name>
<feature type="transmembrane region" description="Helical" evidence="1">
    <location>
        <begin position="388"/>
        <end position="409"/>
    </location>
</feature>
<organism evidence="2 3">
    <name type="scientific">Shewanella gelidii</name>
    <dbReference type="NCBI Taxonomy" id="1642821"/>
    <lineage>
        <taxon>Bacteria</taxon>
        <taxon>Pseudomonadati</taxon>
        <taxon>Pseudomonadota</taxon>
        <taxon>Gammaproteobacteria</taxon>
        <taxon>Alteromonadales</taxon>
        <taxon>Shewanellaceae</taxon>
        <taxon>Shewanella</taxon>
    </lineage>
</organism>
<evidence type="ECO:0000256" key="1">
    <source>
        <dbReference type="SAM" id="Phobius"/>
    </source>
</evidence>
<protein>
    <submittedName>
        <fullName evidence="2">ABC transporter permease</fullName>
    </submittedName>
</protein>
<reference evidence="2" key="2">
    <citation type="submission" date="2020-09" db="EMBL/GenBank/DDBJ databases">
        <authorList>
            <person name="Sun Q."/>
            <person name="Ohkuma M."/>
        </authorList>
    </citation>
    <scope>NUCLEOTIDE SEQUENCE</scope>
    <source>
        <strain evidence="2">JCM 30804</strain>
    </source>
</reference>
<feature type="transmembrane region" description="Helical" evidence="1">
    <location>
        <begin position="305"/>
        <end position="327"/>
    </location>
</feature>
<dbReference type="AlphaFoldDB" id="A0A917NCU7"/>